<evidence type="ECO:0000313" key="7">
    <source>
        <dbReference type="EMBL" id="MBU5437484.1"/>
    </source>
</evidence>
<organism evidence="7 8">
    <name type="scientific">Tissierella simiarum</name>
    <dbReference type="NCBI Taxonomy" id="2841534"/>
    <lineage>
        <taxon>Bacteria</taxon>
        <taxon>Bacillati</taxon>
        <taxon>Bacillota</taxon>
        <taxon>Tissierellia</taxon>
        <taxon>Tissierellales</taxon>
        <taxon>Tissierellaceae</taxon>
        <taxon>Tissierella</taxon>
    </lineage>
</organism>
<keyword evidence="3 6" id="KW-0812">Transmembrane</keyword>
<keyword evidence="8" id="KW-1185">Reference proteome</keyword>
<feature type="transmembrane region" description="Helical" evidence="6">
    <location>
        <begin position="65"/>
        <end position="84"/>
    </location>
</feature>
<comment type="subcellular location">
    <subcellularLocation>
        <location evidence="1 6">Membrane</location>
        <topology evidence="1 6">Multi-pass membrane protein</topology>
    </subcellularLocation>
</comment>
<feature type="transmembrane region" description="Helical" evidence="6">
    <location>
        <begin position="37"/>
        <end position="59"/>
    </location>
</feature>
<feature type="transmembrane region" description="Helical" evidence="6">
    <location>
        <begin position="96"/>
        <end position="113"/>
    </location>
</feature>
<dbReference type="Proteomes" id="UP000749471">
    <property type="component" value="Unassembled WGS sequence"/>
</dbReference>
<keyword evidence="5 6" id="KW-0472">Membrane</keyword>
<evidence type="ECO:0000256" key="6">
    <source>
        <dbReference type="RuleBase" id="RU365102"/>
    </source>
</evidence>
<dbReference type="PANTHER" id="PTHR12608">
    <property type="entry name" value="TRANSMEMBRANE PROTEIN HTP-1 RELATED"/>
    <property type="match status" value="1"/>
</dbReference>
<evidence type="ECO:0000256" key="3">
    <source>
        <dbReference type="ARBA" id="ARBA00022692"/>
    </source>
</evidence>
<gene>
    <name evidence="7" type="ORF">KQI42_05660</name>
</gene>
<evidence type="ECO:0000256" key="4">
    <source>
        <dbReference type="ARBA" id="ARBA00022989"/>
    </source>
</evidence>
<evidence type="ECO:0000256" key="5">
    <source>
        <dbReference type="ARBA" id="ARBA00023136"/>
    </source>
</evidence>
<dbReference type="InterPro" id="IPR001727">
    <property type="entry name" value="GDT1-like"/>
</dbReference>
<evidence type="ECO:0000256" key="1">
    <source>
        <dbReference type="ARBA" id="ARBA00004141"/>
    </source>
</evidence>
<keyword evidence="4 6" id="KW-1133">Transmembrane helix</keyword>
<reference evidence="7 8" key="1">
    <citation type="submission" date="2021-06" db="EMBL/GenBank/DDBJ databases">
        <authorList>
            <person name="Sun Q."/>
            <person name="Li D."/>
        </authorList>
    </citation>
    <scope>NUCLEOTIDE SEQUENCE [LARGE SCALE GENOMIC DNA]</scope>
    <source>
        <strain evidence="7 8">MSJ-40</strain>
    </source>
</reference>
<protein>
    <recommendedName>
        <fullName evidence="6">GDT1 family protein</fullName>
    </recommendedName>
</protein>
<feature type="transmembrane region" description="Helical" evidence="6">
    <location>
        <begin position="133"/>
        <end position="152"/>
    </location>
</feature>
<comment type="caution">
    <text evidence="7">The sequence shown here is derived from an EMBL/GenBank/DDBJ whole genome shotgun (WGS) entry which is preliminary data.</text>
</comment>
<sequence>MIGELIRAFLLIFAAEMGDKTQIIAMTFATQYKVRDVIAGVFIGVLFNHGIAIVLGRYLSKVIPLNLIQIIAGIMFVIFGILALKDEDEEEIENKKAFGPIATVAFAFFVGELGDKTQLTAMTLATEGNFPLFILMGTILGMIVTSGLGIFIGSKIGEKIPDIFIKITSSIVFIFFGTLKLFSTIPSIYLKPLNIILYFTILIAIESYLIKTIVKQRRTGAKSLMKEVATTLYTQTQMLKEVLDNICLGRDKCGACSGSECLLGYTRHILREAREKGNYYDDFSVDLNKLIKKDYDKTKVLQALSLILSDYLQNGWEQDQNFVINQVKRSLEIILFEEPIKNKENINDYFNEVRIKDKVMASILEERVKENLI</sequence>
<feature type="transmembrane region" description="Helical" evidence="6">
    <location>
        <begin position="164"/>
        <end position="189"/>
    </location>
</feature>
<evidence type="ECO:0000256" key="2">
    <source>
        <dbReference type="ARBA" id="ARBA00009190"/>
    </source>
</evidence>
<comment type="similarity">
    <text evidence="2 6">Belongs to the GDT1 family.</text>
</comment>
<feature type="transmembrane region" description="Helical" evidence="6">
    <location>
        <begin position="195"/>
        <end position="214"/>
    </location>
</feature>
<dbReference type="RefSeq" id="WP_216517627.1">
    <property type="nucleotide sequence ID" value="NZ_JAHLPM010000003.1"/>
</dbReference>
<accession>A0ABS6E5G6</accession>
<proteinExistence type="inferred from homology"/>
<dbReference type="EMBL" id="JAHLPM010000003">
    <property type="protein sequence ID" value="MBU5437484.1"/>
    <property type="molecule type" value="Genomic_DNA"/>
</dbReference>
<dbReference type="Pfam" id="PF01169">
    <property type="entry name" value="GDT1"/>
    <property type="match status" value="2"/>
</dbReference>
<dbReference type="PANTHER" id="PTHR12608:SF1">
    <property type="entry name" value="TRANSMEMBRANE PROTEIN 165"/>
    <property type="match status" value="1"/>
</dbReference>
<evidence type="ECO:0000313" key="8">
    <source>
        <dbReference type="Proteomes" id="UP000749471"/>
    </source>
</evidence>
<name>A0ABS6E5G6_9FIRM</name>